<keyword evidence="5" id="KW-0067">ATP-binding</keyword>
<gene>
    <name evidence="10" type="ORF">TAPDE_003287</name>
</gene>
<dbReference type="GO" id="GO:0005524">
    <property type="term" value="F:ATP binding"/>
    <property type="evidence" value="ECO:0007669"/>
    <property type="project" value="UniProtKB-KW"/>
</dbReference>
<feature type="compositionally biased region" description="Polar residues" evidence="8">
    <location>
        <begin position="113"/>
        <end position="123"/>
    </location>
</feature>
<comment type="subcellular location">
    <subcellularLocation>
        <location evidence="1">Nucleus</location>
    </subcellularLocation>
</comment>
<evidence type="ECO:0000256" key="8">
    <source>
        <dbReference type="SAM" id="MobiDB-lite"/>
    </source>
</evidence>
<accession>R4XBN0</accession>
<evidence type="ECO:0000256" key="2">
    <source>
        <dbReference type="ARBA" id="ARBA00006168"/>
    </source>
</evidence>
<dbReference type="GO" id="GO:0003689">
    <property type="term" value="F:DNA clamp loader activity"/>
    <property type="evidence" value="ECO:0007669"/>
    <property type="project" value="TreeGrafter"/>
</dbReference>
<dbReference type="PANTHER" id="PTHR12172:SF0">
    <property type="entry name" value="CELL CYCLE CHECKPOINT PROTEIN RAD17"/>
    <property type="match status" value="1"/>
</dbReference>
<dbReference type="InterPro" id="IPR004582">
    <property type="entry name" value="Checkpoint_prot_Rad17_Rad24"/>
</dbReference>
<keyword evidence="4" id="KW-0227">DNA damage</keyword>
<comment type="similarity">
    <text evidence="2">Belongs to the rad17/RAD24 family.</text>
</comment>
<feature type="domain" description="Checkpoint protein RAD24-like helical bundle" evidence="9">
    <location>
        <begin position="426"/>
        <end position="538"/>
    </location>
</feature>
<evidence type="ECO:0000256" key="4">
    <source>
        <dbReference type="ARBA" id="ARBA00022763"/>
    </source>
</evidence>
<dbReference type="Proteomes" id="UP000013776">
    <property type="component" value="Unassembled WGS sequence"/>
</dbReference>
<evidence type="ECO:0000256" key="5">
    <source>
        <dbReference type="ARBA" id="ARBA00022840"/>
    </source>
</evidence>
<feature type="compositionally biased region" description="Acidic residues" evidence="8">
    <location>
        <begin position="655"/>
        <end position="670"/>
    </location>
</feature>
<dbReference type="EMBL" id="CAHR02000128">
    <property type="protein sequence ID" value="CCG83193.1"/>
    <property type="molecule type" value="Genomic_DNA"/>
</dbReference>
<organism evidence="10 11">
    <name type="scientific">Taphrina deformans (strain PYCC 5710 / ATCC 11124 / CBS 356.35 / IMI 108563 / JCM 9778 / NBRC 8474)</name>
    <name type="common">Peach leaf curl fungus</name>
    <name type="synonym">Lalaria deformans</name>
    <dbReference type="NCBI Taxonomy" id="1097556"/>
    <lineage>
        <taxon>Eukaryota</taxon>
        <taxon>Fungi</taxon>
        <taxon>Dikarya</taxon>
        <taxon>Ascomycota</taxon>
        <taxon>Taphrinomycotina</taxon>
        <taxon>Taphrinomycetes</taxon>
        <taxon>Taphrinales</taxon>
        <taxon>Taphrinaceae</taxon>
        <taxon>Taphrina</taxon>
    </lineage>
</organism>
<dbReference type="Pfam" id="PF25812">
    <property type="entry name" value="RAD24_helical"/>
    <property type="match status" value="1"/>
</dbReference>
<dbReference type="GO" id="GO:0033314">
    <property type="term" value="P:mitotic DNA replication checkpoint signaling"/>
    <property type="evidence" value="ECO:0007669"/>
    <property type="project" value="TreeGrafter"/>
</dbReference>
<dbReference type="InterPro" id="IPR027417">
    <property type="entry name" value="P-loop_NTPase"/>
</dbReference>
<dbReference type="SUPFAM" id="SSF52540">
    <property type="entry name" value="P-loop containing nucleoside triphosphate hydrolases"/>
    <property type="match status" value="1"/>
</dbReference>
<dbReference type="VEuPathDB" id="FungiDB:TAPDE_003287"/>
<comment type="caution">
    <text evidence="10">The sequence shown here is derived from an EMBL/GenBank/DDBJ whole genome shotgun (WGS) entry which is preliminary data.</text>
</comment>
<evidence type="ECO:0000256" key="1">
    <source>
        <dbReference type="ARBA" id="ARBA00004123"/>
    </source>
</evidence>
<protein>
    <submittedName>
        <fullName evidence="10">Cell cycle checkpoint protein rad17</fullName>
    </submittedName>
</protein>
<dbReference type="PANTHER" id="PTHR12172">
    <property type="entry name" value="CELL CYCLE CHECKPOINT PROTEIN RAD17"/>
    <property type="match status" value="1"/>
</dbReference>
<dbReference type="GO" id="GO:0000077">
    <property type="term" value="P:DNA damage checkpoint signaling"/>
    <property type="evidence" value="ECO:0007669"/>
    <property type="project" value="TreeGrafter"/>
</dbReference>
<proteinExistence type="inferred from homology"/>
<name>R4XBN0_TAPDE</name>
<dbReference type="GO" id="GO:0003682">
    <property type="term" value="F:chromatin binding"/>
    <property type="evidence" value="ECO:0007669"/>
    <property type="project" value="TreeGrafter"/>
</dbReference>
<dbReference type="AlphaFoldDB" id="R4XBN0"/>
<keyword evidence="11" id="KW-1185">Reference proteome</keyword>
<evidence type="ECO:0000256" key="6">
    <source>
        <dbReference type="ARBA" id="ARBA00023242"/>
    </source>
</evidence>
<dbReference type="GO" id="GO:0005634">
    <property type="term" value="C:nucleus"/>
    <property type="evidence" value="ECO:0007669"/>
    <property type="project" value="UniProtKB-SubCell"/>
</dbReference>
<feature type="region of interest" description="Disordered" evidence="8">
    <location>
        <begin position="63"/>
        <end position="127"/>
    </location>
</feature>
<feature type="compositionally biased region" description="Basic and acidic residues" evidence="8">
    <location>
        <begin position="634"/>
        <end position="645"/>
    </location>
</feature>
<sequence>MTVKRKVQSTTSAEGEKNKRQKRQTDLAAGFATQILRSPRKQHGWRATESHLEIEDAIEILSSDDDRPLPPLSSFGRSNKLKSKSAPGSSSQLTKDKVKRENLASLALGSDARPQQTRSTQTSGDEETSWLNIVPLRKTADLAVHKKKVADVQEWIEGALRNVSDRTVLILTGPAGVGKTATVETLAKVLDYEIIEWRNPMSHEWSDDAYNREADGLAQKFERFLAISDKYSALDFGQGYTLADGNRRKVIVVEDIPNTFSSNSSVSSAKAAFQSSIMRYLSSPRNRYPLILIITETEPRGEGGDWSRSDAMSTRTLLTREILDARNCTQIVFNDVAPTFISKALARIVDSLPRHLALDISQAVLDEIAQTANGDIRSACNSLQFIAHRFSTHGHLPRPRRKKKRGEILALTAEETAILNIITNRESALGYFHAIGKVIYNKRIPPALDPVKYDDLPRHLSGMTRARPETTADAILDETGTDTTTFLGGIFQNYVPSTARTDEAAGLVDALGEADTMGLGSPVTGTVGIMGAAQALPESVVRRDPAAARIYFPPYRSLLARRGEVSDAVARYCDGQGIGSGRTSVAVLERLSYHARIDALAGVPDPIKVPAYDRFSTLGRGGVDGKSTLLQEDMDARSLRRKEMSRSGGAAPVDDHDDDDDEKDEIEEVD</sequence>
<dbReference type="InterPro" id="IPR057927">
    <property type="entry name" value="RAD24-like_helical"/>
</dbReference>
<keyword evidence="6" id="KW-0539">Nucleus</keyword>
<dbReference type="OrthoDB" id="10265971at2759"/>
<evidence type="ECO:0000256" key="7">
    <source>
        <dbReference type="ARBA" id="ARBA00023306"/>
    </source>
</evidence>
<dbReference type="Gene3D" id="3.40.50.300">
    <property type="entry name" value="P-loop containing nucleotide triphosphate hydrolases"/>
    <property type="match status" value="1"/>
</dbReference>
<reference evidence="10 11" key="1">
    <citation type="journal article" date="2013" name="MBio">
        <title>Genome sequencing of the plant pathogen Taphrina deformans, the causal agent of peach leaf curl.</title>
        <authorList>
            <person name="Cisse O.H."/>
            <person name="Almeida J.M.G.C.F."/>
            <person name="Fonseca A."/>
            <person name="Kumar A.A."/>
            <person name="Salojaervi J."/>
            <person name="Overmyer K."/>
            <person name="Hauser P.M."/>
            <person name="Pagni M."/>
        </authorList>
    </citation>
    <scope>NUCLEOTIDE SEQUENCE [LARGE SCALE GENOMIC DNA]</scope>
    <source>
        <strain evidence="11">PYCC 5710 / ATCC 11124 / CBS 356.35 / IMI 108563 / JCM 9778 / NBRC 8474</strain>
    </source>
</reference>
<evidence type="ECO:0000259" key="9">
    <source>
        <dbReference type="Pfam" id="PF25812"/>
    </source>
</evidence>
<dbReference type="Gene3D" id="1.10.8.60">
    <property type="match status" value="1"/>
</dbReference>
<feature type="region of interest" description="Disordered" evidence="8">
    <location>
        <begin position="623"/>
        <end position="670"/>
    </location>
</feature>
<dbReference type="Pfam" id="PF03215">
    <property type="entry name" value="Rad17"/>
    <property type="match status" value="1"/>
</dbReference>
<evidence type="ECO:0000313" key="11">
    <source>
        <dbReference type="Proteomes" id="UP000013776"/>
    </source>
</evidence>
<dbReference type="GO" id="GO:0006281">
    <property type="term" value="P:DNA repair"/>
    <property type="evidence" value="ECO:0007669"/>
    <property type="project" value="InterPro"/>
</dbReference>
<evidence type="ECO:0000313" key="10">
    <source>
        <dbReference type="EMBL" id="CCG83193.1"/>
    </source>
</evidence>
<dbReference type="STRING" id="1097556.R4XBN0"/>
<feature type="region of interest" description="Disordered" evidence="8">
    <location>
        <begin position="1"/>
        <end position="48"/>
    </location>
</feature>
<keyword evidence="7" id="KW-0131">Cell cycle</keyword>
<dbReference type="eggNOG" id="KOG1970">
    <property type="taxonomic scope" value="Eukaryota"/>
</dbReference>
<keyword evidence="3" id="KW-0547">Nucleotide-binding</keyword>
<evidence type="ECO:0000256" key="3">
    <source>
        <dbReference type="ARBA" id="ARBA00022741"/>
    </source>
</evidence>